<keyword evidence="2" id="KW-1185">Reference proteome</keyword>
<dbReference type="InterPro" id="IPR008547">
    <property type="entry name" value="DUF829_TMEM53"/>
</dbReference>
<protein>
    <submittedName>
        <fullName evidence="1">Uncharacterized protein</fullName>
    </submittedName>
</protein>
<proteinExistence type="predicted"/>
<evidence type="ECO:0000313" key="1">
    <source>
        <dbReference type="EMBL" id="KAJ5089295.1"/>
    </source>
</evidence>
<organism evidence="1 2">
    <name type="scientific">Penicillium argentinense</name>
    <dbReference type="NCBI Taxonomy" id="1131581"/>
    <lineage>
        <taxon>Eukaryota</taxon>
        <taxon>Fungi</taxon>
        <taxon>Dikarya</taxon>
        <taxon>Ascomycota</taxon>
        <taxon>Pezizomycotina</taxon>
        <taxon>Eurotiomycetes</taxon>
        <taxon>Eurotiomycetidae</taxon>
        <taxon>Eurotiales</taxon>
        <taxon>Aspergillaceae</taxon>
        <taxon>Penicillium</taxon>
    </lineage>
</organism>
<reference evidence="1" key="1">
    <citation type="submission" date="2022-11" db="EMBL/GenBank/DDBJ databases">
        <authorList>
            <person name="Petersen C."/>
        </authorList>
    </citation>
    <scope>NUCLEOTIDE SEQUENCE</scope>
    <source>
        <strain evidence="1">IBT 30761</strain>
    </source>
</reference>
<dbReference type="RefSeq" id="XP_056471277.1">
    <property type="nucleotide sequence ID" value="XM_056620471.1"/>
</dbReference>
<gene>
    <name evidence="1" type="ORF">N7532_007979</name>
</gene>
<dbReference type="EMBL" id="JAPQKI010000009">
    <property type="protein sequence ID" value="KAJ5089295.1"/>
    <property type="molecule type" value="Genomic_DNA"/>
</dbReference>
<name>A0A9W9K1F3_9EURO</name>
<dbReference type="Proteomes" id="UP001149074">
    <property type="component" value="Unassembled WGS sequence"/>
</dbReference>
<evidence type="ECO:0000313" key="2">
    <source>
        <dbReference type="Proteomes" id="UP001149074"/>
    </source>
</evidence>
<dbReference type="Pfam" id="PF05705">
    <property type="entry name" value="DUF829"/>
    <property type="match status" value="1"/>
</dbReference>
<reference evidence="1" key="2">
    <citation type="journal article" date="2023" name="IMA Fungus">
        <title>Comparative genomic study of the Penicillium genus elucidates a diverse pangenome and 15 lateral gene transfer events.</title>
        <authorList>
            <person name="Petersen C."/>
            <person name="Sorensen T."/>
            <person name="Nielsen M.R."/>
            <person name="Sondergaard T.E."/>
            <person name="Sorensen J.L."/>
            <person name="Fitzpatrick D.A."/>
            <person name="Frisvad J.C."/>
            <person name="Nielsen K.L."/>
        </authorList>
    </citation>
    <scope>NUCLEOTIDE SEQUENCE</scope>
    <source>
        <strain evidence="1">IBT 30761</strain>
    </source>
</reference>
<dbReference type="AlphaFoldDB" id="A0A9W9K1F3"/>
<sequence>MVSVFEPPRPIGEDTYLHEPLAKTNTPGSLAPALAILCTWVGGATPRRINKYLAQYRQIYPSSALLLVTTSPCHLSDLGIVSAYQRRTLTTTGNITSSLFPCGGHMGVQLALSIKEEPDRGAIFFEHLQGIILDCCPGDDALERAYCAARLSVP</sequence>
<dbReference type="GeneID" id="81359450"/>
<accession>A0A9W9K1F3</accession>
<comment type="caution">
    <text evidence="1">The sequence shown here is derived from an EMBL/GenBank/DDBJ whole genome shotgun (WGS) entry which is preliminary data.</text>
</comment>
<dbReference type="OrthoDB" id="77878at2759"/>